<organism evidence="3 4">
    <name type="scientific">Planobispora rosea</name>
    <dbReference type="NCBI Taxonomy" id="35762"/>
    <lineage>
        <taxon>Bacteria</taxon>
        <taxon>Bacillati</taxon>
        <taxon>Actinomycetota</taxon>
        <taxon>Actinomycetes</taxon>
        <taxon>Streptosporangiales</taxon>
        <taxon>Streptosporangiaceae</taxon>
        <taxon>Planobispora</taxon>
    </lineage>
</organism>
<feature type="region of interest" description="Disordered" evidence="1">
    <location>
        <begin position="94"/>
        <end position="141"/>
    </location>
</feature>
<name>A0A8J3WDN7_PLARO</name>
<feature type="compositionally biased region" description="Low complexity" evidence="1">
    <location>
        <begin position="110"/>
        <end position="128"/>
    </location>
</feature>
<evidence type="ECO:0000313" key="3">
    <source>
        <dbReference type="EMBL" id="GIH85338.1"/>
    </source>
</evidence>
<comment type="caution">
    <text evidence="3">The sequence shown here is derived from an EMBL/GenBank/DDBJ whole genome shotgun (WGS) entry which is preliminary data.</text>
</comment>
<keyword evidence="2" id="KW-1133">Transmembrane helix</keyword>
<feature type="transmembrane region" description="Helical" evidence="2">
    <location>
        <begin position="280"/>
        <end position="300"/>
    </location>
</feature>
<dbReference type="RefSeq" id="WP_189242465.1">
    <property type="nucleotide sequence ID" value="NZ_BMQP01000015.1"/>
</dbReference>
<feature type="compositionally biased region" description="Basic residues" evidence="1">
    <location>
        <begin position="177"/>
        <end position="186"/>
    </location>
</feature>
<gene>
    <name evidence="3" type="ORF">Pro02_37460</name>
</gene>
<feature type="region of interest" description="Disordered" evidence="1">
    <location>
        <begin position="154"/>
        <end position="224"/>
    </location>
</feature>
<dbReference type="EMBL" id="BOOI01000033">
    <property type="protein sequence ID" value="GIH85338.1"/>
    <property type="molecule type" value="Genomic_DNA"/>
</dbReference>
<feature type="compositionally biased region" description="Basic and acidic residues" evidence="1">
    <location>
        <begin position="202"/>
        <end position="215"/>
    </location>
</feature>
<feature type="transmembrane region" description="Helical" evidence="2">
    <location>
        <begin position="312"/>
        <end position="334"/>
    </location>
</feature>
<reference evidence="3" key="1">
    <citation type="submission" date="2021-01" db="EMBL/GenBank/DDBJ databases">
        <title>Whole genome shotgun sequence of Planobispora rosea NBRC 15558.</title>
        <authorList>
            <person name="Komaki H."/>
            <person name="Tamura T."/>
        </authorList>
    </citation>
    <scope>NUCLEOTIDE SEQUENCE</scope>
    <source>
        <strain evidence="3">NBRC 15558</strain>
    </source>
</reference>
<feature type="compositionally biased region" description="Basic and acidic residues" evidence="1">
    <location>
        <begin position="154"/>
        <end position="170"/>
    </location>
</feature>
<evidence type="ECO:0000256" key="2">
    <source>
        <dbReference type="SAM" id="Phobius"/>
    </source>
</evidence>
<sequence length="347" mass="36533">MIERADQLVLEYVSKVADAAHGVLRQDQRLDFIRRLRERIDAERRGLESPAAVRKVLAVFGDPEALVAREVRRLQEARAPKEEDSPTLMAAAEAVTRELPPVRSKPPRTSPASPASPASSVGPASSAGPGTGRLPRGMPPGVARFTEEARRKLAEREAGGRRPDPGERGPEGTGVRGVRRGRRSLRRGRDARGGGRAFGAGEDGREDFGAGESRRGRSGTGSIPAARPREVAGIAVLVLAALLVPVPLAPVAIFPIPFLVWAVGTAVVLSCSGWEVGDKVLSAAAPVLVYAIGGAAVAIARAEGDLDRMISGFHDVSGSMFVLGTAVGALWLAYRLVNPPAPFTGRP</sequence>
<evidence type="ECO:0000313" key="4">
    <source>
        <dbReference type="Proteomes" id="UP000655044"/>
    </source>
</evidence>
<evidence type="ECO:0000256" key="1">
    <source>
        <dbReference type="SAM" id="MobiDB-lite"/>
    </source>
</evidence>
<dbReference type="Proteomes" id="UP000655044">
    <property type="component" value="Unassembled WGS sequence"/>
</dbReference>
<dbReference type="AlphaFoldDB" id="A0A8J3WDN7"/>
<keyword evidence="2" id="KW-0472">Membrane</keyword>
<keyword evidence="2" id="KW-0812">Transmembrane</keyword>
<proteinExistence type="predicted"/>
<protein>
    <submittedName>
        <fullName evidence="3">Uncharacterized protein</fullName>
    </submittedName>
</protein>
<keyword evidence="4" id="KW-1185">Reference proteome</keyword>
<accession>A0A8J3WDN7</accession>